<dbReference type="AlphaFoldDB" id="A0A6M6E312"/>
<evidence type="ECO:0000313" key="2">
    <source>
        <dbReference type="Proteomes" id="UP000501076"/>
    </source>
</evidence>
<name>A0A6M6E312_PRIMG</name>
<protein>
    <submittedName>
        <fullName evidence="1">Uncharacterized protein</fullName>
    </submittedName>
</protein>
<accession>A0A6M6E312</accession>
<organism evidence="1 2">
    <name type="scientific">Priestia megaterium</name>
    <name type="common">Bacillus megaterium</name>
    <dbReference type="NCBI Taxonomy" id="1404"/>
    <lineage>
        <taxon>Bacteria</taxon>
        <taxon>Bacillati</taxon>
        <taxon>Bacillota</taxon>
        <taxon>Bacilli</taxon>
        <taxon>Bacillales</taxon>
        <taxon>Bacillaceae</taxon>
        <taxon>Priestia</taxon>
    </lineage>
</organism>
<gene>
    <name evidence="1" type="ORF">FDZ14_35190</name>
</gene>
<sequence>MIEFNPNKSYYLVDMHSGRGLSYEVYSNYDYIREVDGPGTKIKLEHVEGTSYKIKMTGFHWDGYNYLTRSDNSWIYLDKKEKSSNWHLTDTTDFFGISNSNVFAIYQAGQIEERYWTYFSKGSKKWLGTNGRNDAKRFKLIEAE</sequence>
<proteinExistence type="predicted"/>
<reference evidence="1 2" key="1">
    <citation type="submission" date="2019-10" db="EMBL/GenBank/DDBJ databases">
        <title>Complete genome sequences for adaption low water activity.</title>
        <authorList>
            <person name="Zhao L."/>
            <person name="Zhong J."/>
        </authorList>
    </citation>
    <scope>NUCLEOTIDE SEQUENCE [LARGE SCALE GENOMIC DNA]</scope>
    <source>
        <strain evidence="1 2">FDU301</strain>
        <plasmid evidence="2">pfdu301d</plasmid>
    </source>
</reference>
<evidence type="ECO:0000313" key="1">
    <source>
        <dbReference type="EMBL" id="QJX81351.1"/>
    </source>
</evidence>
<dbReference type="RefSeq" id="WP_098980365.1">
    <property type="nucleotide sequence ID" value="NZ_CP045276.1"/>
</dbReference>
<dbReference type="EMBL" id="CP045276">
    <property type="protein sequence ID" value="QJX81351.1"/>
    <property type="molecule type" value="Genomic_DNA"/>
</dbReference>
<keyword evidence="1" id="KW-0614">Plasmid</keyword>
<geneLocation type="plasmid" evidence="2">
    <name>pfdu301d</name>
</geneLocation>
<dbReference type="Proteomes" id="UP000501076">
    <property type="component" value="Plasmid pFDU301D"/>
</dbReference>